<dbReference type="RefSeq" id="WP_124873175.1">
    <property type="nucleotide sequence ID" value="NZ_CP034183.1"/>
</dbReference>
<feature type="transmembrane region" description="Helical" evidence="1">
    <location>
        <begin position="176"/>
        <end position="198"/>
    </location>
</feature>
<keyword evidence="1" id="KW-1133">Transmembrane helix</keyword>
<feature type="transmembrane region" description="Helical" evidence="1">
    <location>
        <begin position="296"/>
        <end position="318"/>
    </location>
</feature>
<dbReference type="AlphaFoldDB" id="A0A3G8YFB1"/>
<feature type="transmembrane region" description="Helical" evidence="1">
    <location>
        <begin position="338"/>
        <end position="357"/>
    </location>
</feature>
<feature type="transmembrane region" description="Helical" evidence="1">
    <location>
        <begin position="233"/>
        <end position="254"/>
    </location>
</feature>
<sequence length="426" mass="45847">MPEIDPAEAQNYRWGIVNGFLASTGDGFFNASVVLAGFAARLGASNAVIGLLPAIAQGGWMLPQILVAAKVRALPYKLPVYRSSASVRIGSYLAMVLITAFLWESPALCLSLFIAAMSVNALASGVSGLPFLEVVSKTVPPQRRAAYFGLRNLGGGLLAFAAGLIVRWILGSGLAFPYTYVLIFSLATVAYTIAYTAFGKVQEPPDEVQPVSDIRQELRAIPQLLRLDAHFRAFLSVRLILAFASMADPFYTVYALRELRVPSSMLGVFLMTITGVAPLSNLLWRSVAERKGSRRIIRYSAAAAFLAPLIALGLGWWFGPSHAGSEVSSAARQSQVGWLYLAVFVMSSVAAQGFNLGHTNHLLNISPPHSRSRYIGTLNTLVGLALFAPVLGGVIADQTSYSVVFWLSAALFAAAWWQCGKLRRDA</sequence>
<feature type="transmembrane region" description="Helical" evidence="1">
    <location>
        <begin position="266"/>
        <end position="284"/>
    </location>
</feature>
<name>A0A3G8YFB1_9DEIO</name>
<dbReference type="PANTHER" id="PTHR23526:SF1">
    <property type="entry name" value="MAJOR FACILITATOR SUPERFAMILY MFS_1"/>
    <property type="match status" value="1"/>
</dbReference>
<organism evidence="2 3">
    <name type="scientific">Deinococcus psychrotolerans</name>
    <dbReference type="NCBI Taxonomy" id="2489213"/>
    <lineage>
        <taxon>Bacteria</taxon>
        <taxon>Thermotogati</taxon>
        <taxon>Deinococcota</taxon>
        <taxon>Deinococci</taxon>
        <taxon>Deinococcales</taxon>
        <taxon>Deinococcaceae</taxon>
        <taxon>Deinococcus</taxon>
    </lineage>
</organism>
<protein>
    <submittedName>
        <fullName evidence="2">MFS transporter</fullName>
    </submittedName>
</protein>
<dbReference type="InterPro" id="IPR036259">
    <property type="entry name" value="MFS_trans_sf"/>
</dbReference>
<feature type="transmembrane region" description="Helical" evidence="1">
    <location>
        <begin position="85"/>
        <end position="104"/>
    </location>
</feature>
<evidence type="ECO:0000313" key="2">
    <source>
        <dbReference type="EMBL" id="AZI43968.1"/>
    </source>
</evidence>
<dbReference type="EMBL" id="CP034183">
    <property type="protein sequence ID" value="AZI43968.1"/>
    <property type="molecule type" value="Genomic_DNA"/>
</dbReference>
<dbReference type="PANTHER" id="PTHR23526">
    <property type="entry name" value="INTEGRAL MEMBRANE TRANSPORT PROTEIN-RELATED"/>
    <property type="match status" value="1"/>
</dbReference>
<dbReference type="InterPro" id="IPR052528">
    <property type="entry name" value="Sugar_transport-like"/>
</dbReference>
<dbReference type="KEGG" id="dph:EHF33_12890"/>
<evidence type="ECO:0000256" key="1">
    <source>
        <dbReference type="SAM" id="Phobius"/>
    </source>
</evidence>
<dbReference type="Gene3D" id="1.20.1250.20">
    <property type="entry name" value="MFS general substrate transporter like domains"/>
    <property type="match status" value="2"/>
</dbReference>
<reference evidence="2 3" key="1">
    <citation type="submission" date="2018-11" db="EMBL/GenBank/DDBJ databases">
        <title>Deinococcus shelandsis sp. nov., isolated from South Shetland Islands soil of Antarctica.</title>
        <authorList>
            <person name="Tian J."/>
        </authorList>
    </citation>
    <scope>NUCLEOTIDE SEQUENCE [LARGE SCALE GENOMIC DNA]</scope>
    <source>
        <strain evidence="2 3">S14-83T</strain>
    </source>
</reference>
<keyword evidence="1" id="KW-0812">Transmembrane</keyword>
<feature type="transmembrane region" description="Helical" evidence="1">
    <location>
        <begin position="110"/>
        <end position="132"/>
    </location>
</feature>
<feature type="transmembrane region" description="Helical" evidence="1">
    <location>
        <begin position="153"/>
        <end position="170"/>
    </location>
</feature>
<keyword evidence="1" id="KW-0472">Membrane</keyword>
<proteinExistence type="predicted"/>
<accession>A0A3G8YFB1</accession>
<gene>
    <name evidence="2" type="ORF">EHF33_12890</name>
</gene>
<feature type="transmembrane region" description="Helical" evidence="1">
    <location>
        <begin position="401"/>
        <end position="419"/>
    </location>
</feature>
<keyword evidence="3" id="KW-1185">Reference proteome</keyword>
<feature type="transmembrane region" description="Helical" evidence="1">
    <location>
        <begin position="378"/>
        <end position="395"/>
    </location>
</feature>
<dbReference type="Proteomes" id="UP000276417">
    <property type="component" value="Chromosome 1"/>
</dbReference>
<evidence type="ECO:0000313" key="3">
    <source>
        <dbReference type="Proteomes" id="UP000276417"/>
    </source>
</evidence>
<dbReference type="OrthoDB" id="54823at2"/>
<dbReference type="SUPFAM" id="SSF103473">
    <property type="entry name" value="MFS general substrate transporter"/>
    <property type="match status" value="1"/>
</dbReference>